<reference evidence="2" key="3">
    <citation type="journal article" name="Syst. Appl. Microbiol.">
        <title>Streptomyces alkaliterrae sp. nov., isolated from an alkaline soil, and emended descriptions of Streptomyces alkaliphilus, Streptomyces calidiresistens and Streptomyces durbertensis.</title>
        <authorList>
            <person name="Swiecimska M."/>
            <person name="Golinska P."/>
            <person name="Nouioui I."/>
            <person name="Wypij M."/>
            <person name="Rai M."/>
            <person name="Sangal V."/>
            <person name="Goodfellow M."/>
        </authorList>
    </citation>
    <scope>NUCLEOTIDE SEQUENCE</scope>
    <source>
        <strain evidence="2">OF3</strain>
        <strain evidence="3">OF8</strain>
    </source>
</reference>
<dbReference type="Proteomes" id="UP000517765">
    <property type="component" value="Unassembled WGS sequence"/>
</dbReference>
<accession>A0A5P0YNW7</accession>
<dbReference type="RefSeq" id="WP_143647064.1">
    <property type="nucleotide sequence ID" value="NZ_JABJWZ010000050.1"/>
</dbReference>
<dbReference type="AlphaFoldDB" id="A0A5P0YNW7"/>
<proteinExistence type="predicted"/>
<gene>
    <name evidence="4" type="ORF">FNX44_006800</name>
    <name evidence="2" type="ORF">H3146_08370</name>
    <name evidence="3" type="ORF">H3147_10055</name>
</gene>
<dbReference type="EMBL" id="JABJXA010000044">
    <property type="protein sequence ID" value="MBB1259180.1"/>
    <property type="molecule type" value="Genomic_DNA"/>
</dbReference>
<dbReference type="Proteomes" id="UP000525686">
    <property type="component" value="Unassembled WGS sequence"/>
</dbReference>
<protein>
    <submittedName>
        <fullName evidence="4">WhiE I</fullName>
    </submittedName>
</protein>
<evidence type="ECO:0000313" key="6">
    <source>
        <dbReference type="Proteomes" id="UP000517765"/>
    </source>
</evidence>
<dbReference type="EMBL" id="JABJWZ010000050">
    <property type="protein sequence ID" value="MBB1253386.1"/>
    <property type="molecule type" value="Genomic_DNA"/>
</dbReference>
<evidence type="ECO:0000313" key="7">
    <source>
        <dbReference type="Proteomes" id="UP000525686"/>
    </source>
</evidence>
<evidence type="ECO:0000313" key="5">
    <source>
        <dbReference type="Proteomes" id="UP000320857"/>
    </source>
</evidence>
<dbReference type="InterPro" id="IPR007575">
    <property type="entry name" value="SchA_CurD-like"/>
</dbReference>
<evidence type="ECO:0000313" key="2">
    <source>
        <dbReference type="EMBL" id="MBB1253386.1"/>
    </source>
</evidence>
<name>A0A5P0YNW7_9ACTN</name>
<dbReference type="Pfam" id="PF04486">
    <property type="entry name" value="SchA_CurD"/>
    <property type="match status" value="1"/>
</dbReference>
<sequence>MQRYAITFRVKPGSEEAVRRLLTDYPPPEPRAADGTRLLGTSVFMKGDVVVRMLEIEGELASAMAHLATQPAVRELERRLDPHLLEPRDMSSREGARSFFQRALMTHLTTRVAAASSTEKVEP</sequence>
<comment type="caution">
    <text evidence="4">The sequence shown here is derived from an EMBL/GenBank/DDBJ whole genome shotgun (WGS) entry which is preliminary data.</text>
</comment>
<dbReference type="Proteomes" id="UP000320857">
    <property type="component" value="Unassembled WGS sequence"/>
</dbReference>
<evidence type="ECO:0000313" key="4">
    <source>
        <dbReference type="EMBL" id="MQS01590.1"/>
    </source>
</evidence>
<dbReference type="EMBL" id="VJYK02000047">
    <property type="protein sequence ID" value="MQS01590.1"/>
    <property type="molecule type" value="Genomic_DNA"/>
</dbReference>
<feature type="domain" description="SchA/CurD-like" evidence="1">
    <location>
        <begin position="1"/>
        <end position="110"/>
    </location>
</feature>
<reference evidence="4 5" key="1">
    <citation type="submission" date="2019-10" db="EMBL/GenBank/DDBJ databases">
        <title>Streptomyces sp. nov., a novel actinobacterium isolated from alkaline environment.</title>
        <authorList>
            <person name="Golinska P."/>
        </authorList>
    </citation>
    <scope>NUCLEOTIDE SEQUENCE [LARGE SCALE GENOMIC DNA]</scope>
    <source>
        <strain evidence="4 5">OF1</strain>
    </source>
</reference>
<evidence type="ECO:0000313" key="3">
    <source>
        <dbReference type="EMBL" id="MBB1259180.1"/>
    </source>
</evidence>
<evidence type="ECO:0000259" key="1">
    <source>
        <dbReference type="Pfam" id="PF04486"/>
    </source>
</evidence>
<keyword evidence="5" id="KW-1185">Reference proteome</keyword>
<organism evidence="4 5">
    <name type="scientific">Streptomyces alkaliterrae</name>
    <dbReference type="NCBI Taxonomy" id="2213162"/>
    <lineage>
        <taxon>Bacteria</taxon>
        <taxon>Bacillati</taxon>
        <taxon>Actinomycetota</taxon>
        <taxon>Actinomycetes</taxon>
        <taxon>Kitasatosporales</taxon>
        <taxon>Streptomycetaceae</taxon>
        <taxon>Streptomyces</taxon>
    </lineage>
</organism>
<dbReference type="OrthoDB" id="3853500at2"/>
<reference evidence="6 7" key="2">
    <citation type="submission" date="2020-05" db="EMBL/GenBank/DDBJ databases">
        <title>Classification of alakaliphilic streptomycetes isolated from an alkaline soil next to Lonar Crater, India and a proposal for the recognition of Streptomyces alkaliterrae sp. nov.</title>
        <authorList>
            <person name="Golinska P."/>
        </authorList>
    </citation>
    <scope>NUCLEOTIDE SEQUENCE [LARGE SCALE GENOMIC DNA]</scope>
    <source>
        <strain evidence="7">OF3</strain>
        <strain evidence="6">OF8</strain>
    </source>
</reference>